<organism evidence="1 2">
    <name type="scientific">Symmachiella dynata</name>
    <dbReference type="NCBI Taxonomy" id="2527995"/>
    <lineage>
        <taxon>Bacteria</taxon>
        <taxon>Pseudomonadati</taxon>
        <taxon>Planctomycetota</taxon>
        <taxon>Planctomycetia</taxon>
        <taxon>Planctomycetales</taxon>
        <taxon>Planctomycetaceae</taxon>
        <taxon>Symmachiella</taxon>
    </lineage>
</organism>
<dbReference type="KEGG" id="sdyn:Mal52_11430"/>
<dbReference type="EMBL" id="CP036276">
    <property type="protein sequence ID" value="QDU42676.1"/>
    <property type="molecule type" value="Genomic_DNA"/>
</dbReference>
<dbReference type="RefSeq" id="WP_145374692.1">
    <property type="nucleotide sequence ID" value="NZ_CP036276.1"/>
</dbReference>
<dbReference type="AlphaFoldDB" id="A0A517ZJL2"/>
<evidence type="ECO:0000313" key="1">
    <source>
        <dbReference type="EMBL" id="QDU42676.1"/>
    </source>
</evidence>
<dbReference type="Proteomes" id="UP000319383">
    <property type="component" value="Chromosome"/>
</dbReference>
<dbReference type="SUPFAM" id="SSF64288">
    <property type="entry name" value="Chorismate lyase-like"/>
    <property type="match status" value="1"/>
</dbReference>
<sequence length="181" mass="20120">MNPRHELDALTGLFGGSDALVSEAEHIPSALTPEPYKQMLVHDHHMTVTMEEYHGCNVDVKIIDRHLEEDTYTRKILLLKSGTDEVVQFGIVRFNFAYVTPTVREEILAGQIPLGRVLINHNVLRHIDLAAILRVAPGPELLGYFGMNPGDVTYGRLATIFCNHQPAVDLLEISAPLTATE</sequence>
<proteinExistence type="predicted"/>
<name>A0A517ZJL2_9PLAN</name>
<reference evidence="1 2" key="1">
    <citation type="submission" date="2019-02" db="EMBL/GenBank/DDBJ databases">
        <title>Deep-cultivation of Planctomycetes and their phenomic and genomic characterization uncovers novel biology.</title>
        <authorList>
            <person name="Wiegand S."/>
            <person name="Jogler M."/>
            <person name="Boedeker C."/>
            <person name="Pinto D."/>
            <person name="Vollmers J."/>
            <person name="Rivas-Marin E."/>
            <person name="Kohn T."/>
            <person name="Peeters S.H."/>
            <person name="Heuer A."/>
            <person name="Rast P."/>
            <person name="Oberbeckmann S."/>
            <person name="Bunk B."/>
            <person name="Jeske O."/>
            <person name="Meyerdierks A."/>
            <person name="Storesund J.E."/>
            <person name="Kallscheuer N."/>
            <person name="Luecker S."/>
            <person name="Lage O.M."/>
            <person name="Pohl T."/>
            <person name="Merkel B.J."/>
            <person name="Hornburger P."/>
            <person name="Mueller R.-W."/>
            <person name="Bruemmer F."/>
            <person name="Labrenz M."/>
            <person name="Spormann A.M."/>
            <person name="Op den Camp H."/>
            <person name="Overmann J."/>
            <person name="Amann R."/>
            <person name="Jetten M.S.M."/>
            <person name="Mascher T."/>
            <person name="Medema M.H."/>
            <person name="Devos D.P."/>
            <person name="Kaster A.-K."/>
            <person name="Ovreas L."/>
            <person name="Rohde M."/>
            <person name="Galperin M.Y."/>
            <person name="Jogler C."/>
        </authorList>
    </citation>
    <scope>NUCLEOTIDE SEQUENCE [LARGE SCALE GENOMIC DNA]</scope>
    <source>
        <strain evidence="1 2">Mal52</strain>
    </source>
</reference>
<dbReference type="Gene3D" id="3.40.1410.10">
    <property type="entry name" value="Chorismate lyase-like"/>
    <property type="match status" value="1"/>
</dbReference>
<keyword evidence="2" id="KW-1185">Reference proteome</keyword>
<accession>A0A517ZJL2</accession>
<dbReference type="InterPro" id="IPR028978">
    <property type="entry name" value="Chorismate_lyase_/UTRA_dom_sf"/>
</dbReference>
<evidence type="ECO:0000313" key="2">
    <source>
        <dbReference type="Proteomes" id="UP000319383"/>
    </source>
</evidence>
<protein>
    <submittedName>
        <fullName evidence="1">Uncharacterized protein</fullName>
    </submittedName>
</protein>
<gene>
    <name evidence="1" type="ORF">Mal52_11430</name>
</gene>